<evidence type="ECO:0000256" key="3">
    <source>
        <dbReference type="ARBA" id="ARBA00011648"/>
    </source>
</evidence>
<dbReference type="Pfam" id="PF00213">
    <property type="entry name" value="OSCP"/>
    <property type="match status" value="1"/>
</dbReference>
<gene>
    <name evidence="10" type="ORF">T459_14612</name>
</gene>
<dbReference type="SMR" id="A0A1U8GP97"/>
<dbReference type="OMA" id="VSSEVKM"/>
<evidence type="ECO:0000313" key="10">
    <source>
        <dbReference type="EMBL" id="PHT81597.1"/>
    </source>
</evidence>
<dbReference type="GO" id="GO:0015986">
    <property type="term" value="P:proton motive force-driven ATP synthesis"/>
    <property type="evidence" value="ECO:0000318"/>
    <property type="project" value="GO_Central"/>
</dbReference>
<dbReference type="NCBIfam" id="TIGR01145">
    <property type="entry name" value="ATP_synt_delta"/>
    <property type="match status" value="1"/>
</dbReference>
<evidence type="ECO:0000256" key="4">
    <source>
        <dbReference type="ARBA" id="ARBA00022448"/>
    </source>
</evidence>
<evidence type="ECO:0000256" key="1">
    <source>
        <dbReference type="ARBA" id="ARBA00004370"/>
    </source>
</evidence>
<keyword evidence="4" id="KW-0813">Transport</keyword>
<comment type="similarity">
    <text evidence="2">Belongs to the ATPase delta chain family.</text>
</comment>
<keyword evidence="5" id="KW-0375">Hydrogen ion transport</keyword>
<organism evidence="10 11">
    <name type="scientific">Capsicum annuum</name>
    <name type="common">Capsicum pepper</name>
    <dbReference type="NCBI Taxonomy" id="4072"/>
    <lineage>
        <taxon>Eukaryota</taxon>
        <taxon>Viridiplantae</taxon>
        <taxon>Streptophyta</taxon>
        <taxon>Embryophyta</taxon>
        <taxon>Tracheophyta</taxon>
        <taxon>Spermatophyta</taxon>
        <taxon>Magnoliopsida</taxon>
        <taxon>eudicotyledons</taxon>
        <taxon>Gunneridae</taxon>
        <taxon>Pentapetalae</taxon>
        <taxon>asterids</taxon>
        <taxon>lamiids</taxon>
        <taxon>Solanales</taxon>
        <taxon>Solanaceae</taxon>
        <taxon>Solanoideae</taxon>
        <taxon>Capsiceae</taxon>
        <taxon>Capsicum</taxon>
    </lineage>
</organism>
<reference evidence="10 11" key="1">
    <citation type="journal article" date="2014" name="Nat. Genet.">
        <title>Genome sequence of the hot pepper provides insights into the evolution of pungency in Capsicum species.</title>
        <authorList>
            <person name="Kim S."/>
            <person name="Park M."/>
            <person name="Yeom S.I."/>
            <person name="Kim Y.M."/>
            <person name="Lee J.M."/>
            <person name="Lee H.A."/>
            <person name="Seo E."/>
            <person name="Choi J."/>
            <person name="Cheong K."/>
            <person name="Kim K.T."/>
            <person name="Jung K."/>
            <person name="Lee G.W."/>
            <person name="Oh S.K."/>
            <person name="Bae C."/>
            <person name="Kim S.B."/>
            <person name="Lee H.Y."/>
            <person name="Kim S.Y."/>
            <person name="Kim M.S."/>
            <person name="Kang B.C."/>
            <person name="Jo Y.D."/>
            <person name="Yang H.B."/>
            <person name="Jeong H.J."/>
            <person name="Kang W.H."/>
            <person name="Kwon J.K."/>
            <person name="Shin C."/>
            <person name="Lim J.Y."/>
            <person name="Park J.H."/>
            <person name="Huh J.H."/>
            <person name="Kim J.S."/>
            <person name="Kim B.D."/>
            <person name="Cohen O."/>
            <person name="Paran I."/>
            <person name="Suh M.C."/>
            <person name="Lee S.B."/>
            <person name="Kim Y.K."/>
            <person name="Shin Y."/>
            <person name="Noh S.J."/>
            <person name="Park J."/>
            <person name="Seo Y.S."/>
            <person name="Kwon S.Y."/>
            <person name="Kim H.A."/>
            <person name="Park J.M."/>
            <person name="Kim H.J."/>
            <person name="Choi S.B."/>
            <person name="Bosland P.W."/>
            <person name="Reeves G."/>
            <person name="Jo S.H."/>
            <person name="Lee B.W."/>
            <person name="Cho H.T."/>
            <person name="Choi H.S."/>
            <person name="Lee M.S."/>
            <person name="Yu Y."/>
            <person name="Do Choi Y."/>
            <person name="Park B.S."/>
            <person name="van Deynze A."/>
            <person name="Ashrafi H."/>
            <person name="Hill T."/>
            <person name="Kim W.T."/>
            <person name="Pai H.S."/>
            <person name="Ahn H.K."/>
            <person name="Yeam I."/>
            <person name="Giovannoni J.J."/>
            <person name="Rose J.K."/>
            <person name="Sorensen I."/>
            <person name="Lee S.J."/>
            <person name="Kim R.W."/>
            <person name="Choi I.Y."/>
            <person name="Choi B.S."/>
            <person name="Lim J.S."/>
            <person name="Lee Y.H."/>
            <person name="Choi D."/>
        </authorList>
    </citation>
    <scope>NUCLEOTIDE SEQUENCE [LARGE SCALE GENOMIC DNA]</scope>
    <source>
        <strain evidence="11">cv. CM334</strain>
    </source>
</reference>
<keyword evidence="6" id="KW-0406">Ion transport</keyword>
<dbReference type="SUPFAM" id="SSF47928">
    <property type="entry name" value="N-terminal domain of the delta subunit of the F1F0-ATP synthase"/>
    <property type="match status" value="1"/>
</dbReference>
<evidence type="ECO:0000256" key="9">
    <source>
        <dbReference type="SAM" id="MobiDB-lite"/>
    </source>
</evidence>
<evidence type="ECO:0000256" key="2">
    <source>
        <dbReference type="ARBA" id="ARBA00007046"/>
    </source>
</evidence>
<dbReference type="Proteomes" id="UP000222542">
    <property type="component" value="Unassembled WGS sequence"/>
</dbReference>
<proteinExistence type="inferred from homology"/>
<feature type="compositionally biased region" description="Polar residues" evidence="9">
    <location>
        <begin position="1"/>
        <end position="21"/>
    </location>
</feature>
<dbReference type="GO" id="GO:0046933">
    <property type="term" value="F:proton-transporting ATP synthase activity, rotational mechanism"/>
    <property type="evidence" value="ECO:0007669"/>
    <property type="project" value="InterPro"/>
</dbReference>
<comment type="subunit">
    <text evidence="3">F-type ATPases have 2 components, CF(1) - the catalytic core - and CF(0) - the membrane proton channel. CF(1) has five subunits: alpha(3), beta(3), gamma(1), delta(1), epsilon(1). CF(0) has three main subunits: a, b and c.</text>
</comment>
<evidence type="ECO:0000313" key="11">
    <source>
        <dbReference type="Proteomes" id="UP000222542"/>
    </source>
</evidence>
<dbReference type="Gene3D" id="1.10.520.20">
    <property type="entry name" value="N-terminal domain of the delta subunit of the F1F0-ATP synthase"/>
    <property type="match status" value="1"/>
</dbReference>
<dbReference type="STRING" id="4072.A0A1U8GP97"/>
<keyword evidence="11" id="KW-1185">Reference proteome</keyword>
<dbReference type="GO" id="GO:0009773">
    <property type="term" value="P:photosynthetic electron transport in photosystem I"/>
    <property type="evidence" value="ECO:0000318"/>
    <property type="project" value="GO_Central"/>
</dbReference>
<evidence type="ECO:0008006" key="12">
    <source>
        <dbReference type="Google" id="ProtNLM"/>
    </source>
</evidence>
<reference evidence="10 11" key="2">
    <citation type="journal article" date="2017" name="Genome Biol.">
        <title>New reference genome sequences of hot pepper reveal the massive evolution of plant disease-resistance genes by retroduplication.</title>
        <authorList>
            <person name="Kim S."/>
            <person name="Park J."/>
            <person name="Yeom S.I."/>
            <person name="Kim Y.M."/>
            <person name="Seo E."/>
            <person name="Kim K.T."/>
            <person name="Kim M.S."/>
            <person name="Lee J.M."/>
            <person name="Cheong K."/>
            <person name="Shin H.S."/>
            <person name="Kim S.B."/>
            <person name="Han K."/>
            <person name="Lee J."/>
            <person name="Park M."/>
            <person name="Lee H.A."/>
            <person name="Lee H.Y."/>
            <person name="Lee Y."/>
            <person name="Oh S."/>
            <person name="Lee J.H."/>
            <person name="Choi E."/>
            <person name="Choi E."/>
            <person name="Lee S.E."/>
            <person name="Jeon J."/>
            <person name="Kim H."/>
            <person name="Choi G."/>
            <person name="Song H."/>
            <person name="Lee J."/>
            <person name="Lee S.C."/>
            <person name="Kwon J.K."/>
            <person name="Lee H.Y."/>
            <person name="Koo N."/>
            <person name="Hong Y."/>
            <person name="Kim R.W."/>
            <person name="Kang W.H."/>
            <person name="Huh J.H."/>
            <person name="Kang B.C."/>
            <person name="Yang T.J."/>
            <person name="Lee Y.H."/>
            <person name="Bennetzen J.L."/>
            <person name="Choi D."/>
        </authorList>
    </citation>
    <scope>NUCLEOTIDE SEQUENCE [LARGE SCALE GENOMIC DNA]</scope>
    <source>
        <strain evidence="11">cv. CM334</strain>
    </source>
</reference>
<evidence type="ECO:0000256" key="5">
    <source>
        <dbReference type="ARBA" id="ARBA00022781"/>
    </source>
</evidence>
<comment type="subcellular location">
    <subcellularLocation>
        <location evidence="1">Membrane</location>
    </subcellularLocation>
</comment>
<dbReference type="InterPro" id="IPR026015">
    <property type="entry name" value="ATP_synth_OSCP/delta_N_sf"/>
</dbReference>
<dbReference type="PRINTS" id="PR00125">
    <property type="entry name" value="ATPASEDELTA"/>
</dbReference>
<keyword evidence="7" id="KW-0472">Membrane</keyword>
<dbReference type="GO" id="GO:0016020">
    <property type="term" value="C:membrane"/>
    <property type="evidence" value="ECO:0007669"/>
    <property type="project" value="UniProtKB-SubCell"/>
</dbReference>
<feature type="region of interest" description="Disordered" evidence="9">
    <location>
        <begin position="1"/>
        <end position="22"/>
    </location>
</feature>
<dbReference type="KEGG" id="cann:107870894"/>
<dbReference type="EMBL" id="AYRZ02000005">
    <property type="protein sequence ID" value="PHT81597.1"/>
    <property type="molecule type" value="Genomic_DNA"/>
</dbReference>
<dbReference type="OrthoDB" id="1262810at2759"/>
<dbReference type="InterPro" id="IPR000711">
    <property type="entry name" value="ATPase_OSCP/dsu"/>
</dbReference>
<dbReference type="AlphaFoldDB" id="A0A1U8GP97"/>
<dbReference type="Gramene" id="PHT81597">
    <property type="protein sequence ID" value="PHT81597"/>
    <property type="gene ID" value="T459_14612"/>
</dbReference>
<name>A0A1U8GP97_CAPAN</name>
<evidence type="ECO:0000256" key="6">
    <source>
        <dbReference type="ARBA" id="ARBA00023065"/>
    </source>
</evidence>
<accession>A0A1U8GP97</accession>
<dbReference type="PANTHER" id="PTHR11910">
    <property type="entry name" value="ATP SYNTHASE DELTA CHAIN"/>
    <property type="match status" value="1"/>
</dbReference>
<evidence type="ECO:0000256" key="8">
    <source>
        <dbReference type="ARBA" id="ARBA00023310"/>
    </source>
</evidence>
<comment type="caution">
    <text evidence="10">The sequence shown here is derived from an EMBL/GenBank/DDBJ whole genome shotgun (WGS) entry which is preliminary data.</text>
</comment>
<sequence length="241" mass="27219">MDTLPTSVSSLTVPKANSSPNLRRYSADFHHFKNPFTTSYHFTFPKPTSISNKTNSFTHRKTPNLPFLIKQTSTKQQQTPHTVHTRASSGYAAALVDIANTHNSLEKLDKDMRKLSRMLRNDAISTLMKDPFVGNQEKGYVVKEILSKGNFNKHLAGVMKILVDKGKMGILNEVLMEFERIYDKLCGTQVVLVSSEMKLEKDKVLGIAKKVHELSGAERVKVKVRNLVDDDKKRSRSFALQ</sequence>
<protein>
    <recommendedName>
        <fullName evidence="12">ATP synthase delta chain, chloroplastic</fullName>
    </recommendedName>
</protein>
<evidence type="ECO:0000256" key="7">
    <source>
        <dbReference type="ARBA" id="ARBA00023136"/>
    </source>
</evidence>
<keyword evidence="8" id="KW-0066">ATP synthesis</keyword>
<dbReference type="GO" id="GO:0009772">
    <property type="term" value="P:photosynthetic electron transport in photosystem II"/>
    <property type="evidence" value="ECO:0000318"/>
    <property type="project" value="GO_Central"/>
</dbReference>